<dbReference type="EC" id="2.4.-.-" evidence="1"/>
<dbReference type="Proteomes" id="UP000553706">
    <property type="component" value="Unassembled WGS sequence"/>
</dbReference>
<accession>A0A840V821</accession>
<gene>
    <name evidence="1" type="ORF">HNP71_000087</name>
</gene>
<dbReference type="RefSeq" id="WP_183264883.1">
    <property type="nucleotide sequence ID" value="NZ_JACHFJ010000001.1"/>
</dbReference>
<keyword evidence="2" id="KW-1185">Reference proteome</keyword>
<name>A0A840V821_9PROT</name>
<dbReference type="GO" id="GO:0016757">
    <property type="term" value="F:glycosyltransferase activity"/>
    <property type="evidence" value="ECO:0007669"/>
    <property type="project" value="UniProtKB-KW"/>
</dbReference>
<dbReference type="Pfam" id="PF13692">
    <property type="entry name" value="Glyco_trans_1_4"/>
    <property type="match status" value="1"/>
</dbReference>
<sequence length="411" mass="44233">MIAFVTDELPRPGAAGHLALNHAIIDWLQQEGFAVTILLTGSRLAWPVELYTEARVTGPHVTQFGSYLGALSPPTMLGIGLRALLRRLPPALAARLRRARHNADAVLGSFPSPSDLRWCARAIDRLQPQAVLIDTVFRAPLLGEPELAGLNSIVITHDVFHRRAQALSAAGYHVLPENFSRIREATLLGRARSIAAIQPEEAEVLRAMCPARNIFTAPMPALPCPPPPATQRIPGRLIFVGSDSLPNLDGLRWFFAEIWPQLHPHGLTLDLVGDCGKALPRLPQGVKAWGRVASLAPLLHRASLAISPLRTGSGLKIKLLDYARHGLYTIATPPSLQGFYLDADSPFIMAGSANIFAQAVLRHVATPPQPNAALAYVTLHYGMAASFAGLRAALTPGVAAATQSDLRSLKL</sequence>
<evidence type="ECO:0000313" key="1">
    <source>
        <dbReference type="EMBL" id="MBB5371863.1"/>
    </source>
</evidence>
<keyword evidence="1" id="KW-0328">Glycosyltransferase</keyword>
<evidence type="ECO:0000313" key="2">
    <source>
        <dbReference type="Proteomes" id="UP000553706"/>
    </source>
</evidence>
<keyword evidence="1" id="KW-0808">Transferase</keyword>
<dbReference type="AlphaFoldDB" id="A0A840V821"/>
<reference evidence="1 2" key="1">
    <citation type="submission" date="2020-08" db="EMBL/GenBank/DDBJ databases">
        <title>Genomic Encyclopedia of Type Strains, Phase IV (KMG-IV): sequencing the most valuable type-strain genomes for metagenomic binning, comparative biology and taxonomic classification.</title>
        <authorList>
            <person name="Goeker M."/>
        </authorList>
    </citation>
    <scope>NUCLEOTIDE SEQUENCE [LARGE SCALE GENOMIC DNA]</scope>
    <source>
        <strain evidence="1 2">DSM 27026</strain>
    </source>
</reference>
<comment type="caution">
    <text evidence="1">The sequence shown here is derived from an EMBL/GenBank/DDBJ whole genome shotgun (WGS) entry which is preliminary data.</text>
</comment>
<proteinExistence type="predicted"/>
<dbReference type="EMBL" id="JACHFJ010000001">
    <property type="protein sequence ID" value="MBB5371863.1"/>
    <property type="molecule type" value="Genomic_DNA"/>
</dbReference>
<protein>
    <submittedName>
        <fullName evidence="1">Succinoglycan biosynthesis protein ExoO</fullName>
        <ecNumber evidence="1">2.4.-.-</ecNumber>
    </submittedName>
</protein>
<dbReference type="SUPFAM" id="SSF53756">
    <property type="entry name" value="UDP-Glycosyltransferase/glycogen phosphorylase"/>
    <property type="match status" value="1"/>
</dbReference>
<organism evidence="1 2">
    <name type="scientific">Acidocella aromatica</name>
    <dbReference type="NCBI Taxonomy" id="1303579"/>
    <lineage>
        <taxon>Bacteria</taxon>
        <taxon>Pseudomonadati</taxon>
        <taxon>Pseudomonadota</taxon>
        <taxon>Alphaproteobacteria</taxon>
        <taxon>Acetobacterales</taxon>
        <taxon>Acidocellaceae</taxon>
        <taxon>Acidocella</taxon>
    </lineage>
</organism>